<evidence type="ECO:0000313" key="3">
    <source>
        <dbReference type="EMBL" id="KAF2497346.1"/>
    </source>
</evidence>
<dbReference type="OrthoDB" id="3801533at2759"/>
<dbReference type="Proteomes" id="UP000799750">
    <property type="component" value="Unassembled WGS sequence"/>
</dbReference>
<name>A0A6A6QYK5_9PEZI</name>
<dbReference type="EMBL" id="MU004186">
    <property type="protein sequence ID" value="KAF2497346.1"/>
    <property type="molecule type" value="Genomic_DNA"/>
</dbReference>
<accession>A0A6A6QYK5</accession>
<dbReference type="InterPro" id="IPR036844">
    <property type="entry name" value="Hint_dom_sf"/>
</dbReference>
<feature type="region of interest" description="Disordered" evidence="1">
    <location>
        <begin position="1064"/>
        <end position="1095"/>
    </location>
</feature>
<feature type="transmembrane region" description="Helical" evidence="2">
    <location>
        <begin position="1658"/>
        <end position="1678"/>
    </location>
</feature>
<evidence type="ECO:0000313" key="4">
    <source>
        <dbReference type="Proteomes" id="UP000799750"/>
    </source>
</evidence>
<sequence>MASNTAQIKTLISVLGSASVLDADRWVETISSAFPDLGSFASLKKHIDNGGPKPIKYDGFVNAIRDDSAQDQNMSLLALASVGKSLFQFNDQGEPYGFRKGTNKDRCQDAIQDSLSTLLPLLLRVHVDEAIKKHNEIIQQTKPDPLGDKPVPLTSIHSYIDDDDFLDEFSQTILSETFVQNEQFFQDQNKTASSTNSWMNALFVYSYLRRKGQSPAAHQQPGRFNGNTFPKVDDARNRLSTLQTWLDATTAASEGATYSTILRNLASADRNGQKDLSLLKDKSAFLKTILDTAPLTGLYLPPHEFDVTTLSTATFLLVRLPAWSLDIGRPLDLDLTLGEASQNFMRGLTQRWNSYVENSLKSTLSTALEKYASSTSAFSVRGRNIKYPVTFEIREYGTDIVEDVTRLSSETGTQYFSLQKNDRLLYVEGNTDVSGGEFFSWDSPPQRPLLPDDARVMLLKGGVLGPRPEGTNYSGAGCFIEGTMVWTSLGELPIEDLRENDRILTAATSGEFGVKSDEVVANPTGGRAIFWGFNQDDVFFTAGHVFHTTTGHRAIDPVAAKRENPWLEVGKLRAGHTLYRTKDGESYELITIKRLHSQSKLCDHVWGVHLREGLRNYHANGYLVHLNYPEITVKSIADIIKTLSADQTVAIMGAIKELKPVFERFGAGTVEQLLERELSDDEFLKSARHKPQENFAPQPLCFQSRSFDLDPYKEGLELPEGYWLPEVDALDGVLYVNGESIERSKIYARGFSWSRNLKEGLWEHGMCSFGHDKQLIAGDGLVWIDTNSNPSKMSSLVVHFIASSTALREQYTTLRADGMVASRMVAQEPVILRPRLTAIKLDENTSETEKLLLSKDDTTEWFAPAQTLLAKEKLADQVEGRTPRGIEEVTEKHDLTWALSYDRSPYDENEDPRNALSYLKVTRVYKSEPGAPPTVSIRIPFLDRLAEARQTATGSDSKVTFYTSGVTTTQDHKQDIWIKISNGEAIALAADDNVDEDGYVKSYTDLTFKNSGLNDKLPFLFSSATLRVHNIENTLKGRIAEYDESMKENIGQQHWIVGQPVKAEPTEAVTREGSQSPAVLSPAQPAQPTKPSSADPLKSLINLGRGLGVDGELVKKTSQDYIYKAMLFHMDDKDRDNFTREAKPRTTGIGALPSGLASDLDENLRDWLKKTYSVAYVANMMSQQSEGDQAKMNTKFTEPDKKRLRYFWQGRGPGCLSRSNEYSQLNSIATTIAFRSLYPDIMTYVTDSDAEDVLDENKKSLSQLRGGRKWAYRYFHAMTVQNWVSQNAEQIGFHESTNLNPLEFHCTILSALWIEPVGASIDGTGLAKLLTEMVHRQVKDNTLFAYKLMVTGKDLATGMDDFMGSLIDLLMDESMSKAAGINPGIRQKLLDDMNILIDREKIIAEKVQKENVKAWNKAAATSVKASMSALLAIKEGKDYTLNGAKSILEFIRKRKTEPPKGETGIELQPIGQKPPEVLPEVGEAASKVSAGAKALAVAGLLFSVAATVWYVVQTWDTWKRIGDRDMGHLERTELVATGLQALGGLAFNAYRSVQLFKFGFEGPPKGASSALVQEAEHAAAGVFEDEVKRRQSWLNPQNEKLAGNSVLQKSSATAPMKLAEDTSKAASVNEQVLPKKPSKWVTIKGKFKMQFGVLETSLRAFACAIAIVLIVVSIISTIQSWNDKGPLEKWMAVIGIIISIVSTLFEIAALFCAVSPYLTVGIIVIGLIFQVVCYFTQKKKEPEDTPAQTWYKNTWTPFKELLPTPPATRFKWTVTPEGGKVGDETTISVVGTAAAPVPNTLKNLSKIDFNFTISGTDGAGLLNTSSLTQVTTASPGTNEATVIFPESYASYTTHSILDTSASQSKLRTYTASFGLRDAGQLWAQDQYKNNMPFLEKWLATGTEIKFVFRAKVNKRMRRPEGAKNEDAGVVPAWGKYRFTVQEHYTDDTGSVPEQIVEEELVFEKRQ</sequence>
<evidence type="ECO:0000256" key="2">
    <source>
        <dbReference type="SAM" id="Phobius"/>
    </source>
</evidence>
<proteinExistence type="predicted"/>
<reference evidence="3" key="1">
    <citation type="journal article" date="2020" name="Stud. Mycol.">
        <title>101 Dothideomycetes genomes: a test case for predicting lifestyles and emergence of pathogens.</title>
        <authorList>
            <person name="Haridas S."/>
            <person name="Albert R."/>
            <person name="Binder M."/>
            <person name="Bloem J."/>
            <person name="Labutti K."/>
            <person name="Salamov A."/>
            <person name="Andreopoulos B."/>
            <person name="Baker S."/>
            <person name="Barry K."/>
            <person name="Bills G."/>
            <person name="Bluhm B."/>
            <person name="Cannon C."/>
            <person name="Castanera R."/>
            <person name="Culley D."/>
            <person name="Daum C."/>
            <person name="Ezra D."/>
            <person name="Gonzalez J."/>
            <person name="Henrissat B."/>
            <person name="Kuo A."/>
            <person name="Liang C."/>
            <person name="Lipzen A."/>
            <person name="Lutzoni F."/>
            <person name="Magnuson J."/>
            <person name="Mondo S."/>
            <person name="Nolan M."/>
            <person name="Ohm R."/>
            <person name="Pangilinan J."/>
            <person name="Park H.-J."/>
            <person name="Ramirez L."/>
            <person name="Alfaro M."/>
            <person name="Sun H."/>
            <person name="Tritt A."/>
            <person name="Yoshinaga Y."/>
            <person name="Zwiers L.-H."/>
            <person name="Turgeon B."/>
            <person name="Goodwin S."/>
            <person name="Spatafora J."/>
            <person name="Crous P."/>
            <person name="Grigoriev I."/>
        </authorList>
    </citation>
    <scope>NUCLEOTIDE SEQUENCE</scope>
    <source>
        <strain evidence="3">CBS 269.34</strain>
    </source>
</reference>
<gene>
    <name evidence="3" type="ORF">BU16DRAFT_525041</name>
</gene>
<feature type="transmembrane region" description="Helical" evidence="2">
    <location>
        <begin position="1717"/>
        <end position="1735"/>
    </location>
</feature>
<feature type="transmembrane region" description="Helical" evidence="2">
    <location>
        <begin position="1690"/>
        <end position="1711"/>
    </location>
</feature>
<feature type="compositionally biased region" description="Polar residues" evidence="1">
    <location>
        <begin position="1072"/>
        <end position="1092"/>
    </location>
</feature>
<dbReference type="Gene3D" id="2.170.16.10">
    <property type="entry name" value="Hedgehog/Intein (Hint) domain"/>
    <property type="match status" value="1"/>
</dbReference>
<evidence type="ECO:0000256" key="1">
    <source>
        <dbReference type="SAM" id="MobiDB-lite"/>
    </source>
</evidence>
<keyword evidence="2" id="KW-1133">Transmembrane helix</keyword>
<dbReference type="SUPFAM" id="SSF51294">
    <property type="entry name" value="Hedgehog/intein (Hint) domain"/>
    <property type="match status" value="1"/>
</dbReference>
<keyword evidence="2" id="KW-0472">Membrane</keyword>
<keyword evidence="4" id="KW-1185">Reference proteome</keyword>
<organism evidence="3 4">
    <name type="scientific">Lophium mytilinum</name>
    <dbReference type="NCBI Taxonomy" id="390894"/>
    <lineage>
        <taxon>Eukaryota</taxon>
        <taxon>Fungi</taxon>
        <taxon>Dikarya</taxon>
        <taxon>Ascomycota</taxon>
        <taxon>Pezizomycotina</taxon>
        <taxon>Dothideomycetes</taxon>
        <taxon>Pleosporomycetidae</taxon>
        <taxon>Mytilinidiales</taxon>
        <taxon>Mytilinidiaceae</taxon>
        <taxon>Lophium</taxon>
    </lineage>
</organism>
<protein>
    <submittedName>
        <fullName evidence="3">Uncharacterized protein</fullName>
    </submittedName>
</protein>
<keyword evidence="2" id="KW-0812">Transmembrane</keyword>